<evidence type="ECO:0000259" key="4">
    <source>
        <dbReference type="Pfam" id="PF01479"/>
    </source>
</evidence>
<dbReference type="RefSeq" id="WP_284154299.1">
    <property type="nucleotide sequence ID" value="NZ_AP025516.1"/>
</dbReference>
<dbReference type="InterPro" id="IPR002877">
    <property type="entry name" value="RNA_MeTrfase_FtsJ_dom"/>
</dbReference>
<feature type="domain" description="Ribosomal RNA methyltransferase FtsJ" evidence="5">
    <location>
        <begin position="62"/>
        <end position="242"/>
    </location>
</feature>
<dbReference type="EMBL" id="AP025516">
    <property type="protein sequence ID" value="BDD87263.1"/>
    <property type="molecule type" value="Genomic_DNA"/>
</dbReference>
<proteinExistence type="inferred from homology"/>
<evidence type="ECO:0000256" key="2">
    <source>
        <dbReference type="ARBA" id="ARBA00029460"/>
    </source>
</evidence>
<evidence type="ECO:0000313" key="6">
    <source>
        <dbReference type="EMBL" id="BDD87263.1"/>
    </source>
</evidence>
<dbReference type="InterPro" id="IPR029063">
    <property type="entry name" value="SAM-dependent_MTases_sf"/>
</dbReference>
<dbReference type="PANTHER" id="PTHR32319:SF0">
    <property type="entry name" value="BACTERIAL HEMOLYSIN-LIKE PROTEIN"/>
    <property type="match status" value="1"/>
</dbReference>
<evidence type="ECO:0000313" key="7">
    <source>
        <dbReference type="Proteomes" id="UP000830055"/>
    </source>
</evidence>
<sequence length="245" mass="26923">MKRSSKHRLDELLVARHLADTVDQARGFIGAGRVLVDEQVADKAGVRFPETAALRIRQAKPFVSRGGEKLAGALDVLDVNPAGWVCADIGAATGGFTDCLVQRGARMVYAVDVAYGMLHWRLRQDARVIVVERTNARDITRQHIDRSLDLAVIDASFISLTKLIPPLLPLFGSITRIIALIKPQFELCRDAVEPGGVIRDENLQHEVVEEIRRFGDEQGLACQGIVPSSLKGAKGNQEYLIYFVG</sequence>
<dbReference type="Gene3D" id="3.10.290.10">
    <property type="entry name" value="RNA-binding S4 domain"/>
    <property type="match status" value="1"/>
</dbReference>
<accession>A0ABN6M2Z3</accession>
<reference evidence="6 7" key="1">
    <citation type="submission" date="2022-01" db="EMBL/GenBank/DDBJ databases">
        <title>Desulfofustis limnae sp. nov., a novel mesophilic sulfate-reducing bacterium isolated from marsh soil.</title>
        <authorList>
            <person name="Watanabe M."/>
            <person name="Takahashi A."/>
            <person name="Kojima H."/>
            <person name="Fukui M."/>
        </authorList>
    </citation>
    <scope>NUCLEOTIDE SEQUENCE [LARGE SCALE GENOMIC DNA]</scope>
    <source>
        <strain evidence="6 7">PPLL</strain>
    </source>
</reference>
<dbReference type="SUPFAM" id="SSF53335">
    <property type="entry name" value="S-adenosyl-L-methionine-dependent methyltransferases"/>
    <property type="match status" value="1"/>
</dbReference>
<dbReference type="Proteomes" id="UP000830055">
    <property type="component" value="Chromosome"/>
</dbReference>
<dbReference type="InterPro" id="IPR047048">
    <property type="entry name" value="TlyA"/>
</dbReference>
<dbReference type="InterPro" id="IPR004538">
    <property type="entry name" value="Hemolysin_A/TlyA"/>
</dbReference>
<keyword evidence="7" id="KW-1185">Reference proteome</keyword>
<feature type="domain" description="RNA-binding S4" evidence="4">
    <location>
        <begin position="8"/>
        <end position="47"/>
    </location>
</feature>
<evidence type="ECO:0000259" key="5">
    <source>
        <dbReference type="Pfam" id="PF01728"/>
    </source>
</evidence>
<gene>
    <name evidence="6" type="ORF">DPPLL_16280</name>
</gene>
<evidence type="ECO:0000256" key="3">
    <source>
        <dbReference type="PROSITE-ProRule" id="PRU00182"/>
    </source>
</evidence>
<dbReference type="InterPro" id="IPR036986">
    <property type="entry name" value="S4_RNA-bd_sf"/>
</dbReference>
<dbReference type="PIRSF" id="PIRSF005578">
    <property type="entry name" value="TlyA"/>
    <property type="match status" value="1"/>
</dbReference>
<keyword evidence="1 3" id="KW-0694">RNA-binding</keyword>
<evidence type="ECO:0000256" key="1">
    <source>
        <dbReference type="ARBA" id="ARBA00022884"/>
    </source>
</evidence>
<dbReference type="NCBIfam" id="TIGR00478">
    <property type="entry name" value="tly"/>
    <property type="match status" value="1"/>
</dbReference>
<organism evidence="6 7">
    <name type="scientific">Desulfofustis limnaeus</name>
    <dbReference type="NCBI Taxonomy" id="2740163"/>
    <lineage>
        <taxon>Bacteria</taxon>
        <taxon>Pseudomonadati</taxon>
        <taxon>Thermodesulfobacteriota</taxon>
        <taxon>Desulfobulbia</taxon>
        <taxon>Desulfobulbales</taxon>
        <taxon>Desulfocapsaceae</taxon>
        <taxon>Desulfofustis</taxon>
    </lineage>
</organism>
<dbReference type="SUPFAM" id="SSF55174">
    <property type="entry name" value="Alpha-L RNA-binding motif"/>
    <property type="match status" value="1"/>
</dbReference>
<dbReference type="Pfam" id="PF01479">
    <property type="entry name" value="S4"/>
    <property type="match status" value="1"/>
</dbReference>
<dbReference type="Pfam" id="PF01728">
    <property type="entry name" value="FtsJ"/>
    <property type="match status" value="1"/>
</dbReference>
<comment type="similarity">
    <text evidence="2">Belongs to the TlyA family.</text>
</comment>
<dbReference type="CDD" id="cd00165">
    <property type="entry name" value="S4"/>
    <property type="match status" value="1"/>
</dbReference>
<dbReference type="PANTHER" id="PTHR32319">
    <property type="entry name" value="BACTERIAL HEMOLYSIN-LIKE PROTEIN"/>
    <property type="match status" value="1"/>
</dbReference>
<name>A0ABN6M2Z3_9BACT</name>
<dbReference type="Gene3D" id="3.40.50.150">
    <property type="entry name" value="Vaccinia Virus protein VP39"/>
    <property type="match status" value="1"/>
</dbReference>
<dbReference type="InterPro" id="IPR002942">
    <property type="entry name" value="S4_RNA-bd"/>
</dbReference>
<protein>
    <submittedName>
        <fullName evidence="6">TlyA family rRNA (Cytidine-2'-O)-methyltransferase</fullName>
    </submittedName>
</protein>
<dbReference type="PROSITE" id="PS50889">
    <property type="entry name" value="S4"/>
    <property type="match status" value="1"/>
</dbReference>